<evidence type="ECO:0000256" key="1">
    <source>
        <dbReference type="SAM" id="SignalP"/>
    </source>
</evidence>
<dbReference type="Gene3D" id="3.90.10.10">
    <property type="entry name" value="Cytochrome C3"/>
    <property type="match status" value="1"/>
</dbReference>
<name>A0A4Q7LTT3_9BURK</name>
<comment type="caution">
    <text evidence="3">The sequence shown here is derived from an EMBL/GenBank/DDBJ whole genome shotgun (WGS) entry which is preliminary data.</text>
</comment>
<dbReference type="NCBIfam" id="TIGR04257">
    <property type="entry name" value="nanowire_3heme"/>
    <property type="match status" value="1"/>
</dbReference>
<dbReference type="SUPFAM" id="SSF48695">
    <property type="entry name" value="Multiheme cytochromes"/>
    <property type="match status" value="1"/>
</dbReference>
<keyword evidence="1" id="KW-0732">Signal</keyword>
<dbReference type="InterPro" id="IPR036280">
    <property type="entry name" value="Multihaem_cyt_sf"/>
</dbReference>
<protein>
    <submittedName>
        <fullName evidence="3">C(7)-type cytochrome triheme protein</fullName>
    </submittedName>
</protein>
<dbReference type="InterPro" id="IPR029467">
    <property type="entry name" value="Cyt_c7-like"/>
</dbReference>
<gene>
    <name evidence="3" type="ORF">EV685_0433</name>
</gene>
<dbReference type="RefSeq" id="WP_207224743.1">
    <property type="nucleotide sequence ID" value="NZ_SGWV01000007.1"/>
</dbReference>
<evidence type="ECO:0000259" key="2">
    <source>
        <dbReference type="Pfam" id="PF14522"/>
    </source>
</evidence>
<dbReference type="Proteomes" id="UP000293433">
    <property type="component" value="Unassembled WGS sequence"/>
</dbReference>
<dbReference type="InterPro" id="IPR026352">
    <property type="entry name" value="Nanowire_3heme"/>
</dbReference>
<feature type="signal peptide" evidence="1">
    <location>
        <begin position="1"/>
        <end position="32"/>
    </location>
</feature>
<keyword evidence="4" id="KW-1185">Reference proteome</keyword>
<feature type="domain" description="Cytochrome c7-like" evidence="2">
    <location>
        <begin position="51"/>
        <end position="112"/>
    </location>
</feature>
<sequence length="157" mass="16931">MTPHRPSPLRLLRWLALALLTLWLGAAGPARAEYGDIVINNYSDAAGMRPVVFPHWFHRVRFRCKVCHADLGFQFKAGGNQINMLKIIDGQYCGACHNGEVAWSAENCNLCHAGKPGTPTQVHESTLQRFGVHLPSSAASAALPAAPAAPAAPANKR</sequence>
<organism evidence="3 4">
    <name type="scientific">Sphaerotilus mobilis</name>
    <dbReference type="NCBI Taxonomy" id="47994"/>
    <lineage>
        <taxon>Bacteria</taxon>
        <taxon>Pseudomonadati</taxon>
        <taxon>Pseudomonadota</taxon>
        <taxon>Betaproteobacteria</taxon>
        <taxon>Burkholderiales</taxon>
        <taxon>Sphaerotilaceae</taxon>
        <taxon>Sphaerotilus</taxon>
    </lineage>
</organism>
<evidence type="ECO:0000313" key="4">
    <source>
        <dbReference type="Proteomes" id="UP000293433"/>
    </source>
</evidence>
<reference evidence="3 4" key="1">
    <citation type="submission" date="2019-02" db="EMBL/GenBank/DDBJ databases">
        <title>Genomic Encyclopedia of Type Strains, Phase IV (KMG-IV): sequencing the most valuable type-strain genomes for metagenomic binning, comparative biology and taxonomic classification.</title>
        <authorList>
            <person name="Goeker M."/>
        </authorList>
    </citation>
    <scope>NUCLEOTIDE SEQUENCE [LARGE SCALE GENOMIC DNA]</scope>
    <source>
        <strain evidence="3 4">DSM 10617</strain>
    </source>
</reference>
<dbReference type="EMBL" id="SGWV01000007">
    <property type="protein sequence ID" value="RZS58154.1"/>
    <property type="molecule type" value="Genomic_DNA"/>
</dbReference>
<feature type="chain" id="PRO_5020199275" evidence="1">
    <location>
        <begin position="33"/>
        <end position="157"/>
    </location>
</feature>
<dbReference type="AlphaFoldDB" id="A0A4Q7LTT3"/>
<evidence type="ECO:0000313" key="3">
    <source>
        <dbReference type="EMBL" id="RZS58154.1"/>
    </source>
</evidence>
<dbReference type="Pfam" id="PF14522">
    <property type="entry name" value="Cytochrome_C7"/>
    <property type="match status" value="1"/>
</dbReference>
<proteinExistence type="predicted"/>
<accession>A0A4Q7LTT3</accession>